<dbReference type="InterPro" id="IPR012696">
    <property type="entry name" value="PhnM"/>
</dbReference>
<dbReference type="Gene3D" id="2.30.40.10">
    <property type="entry name" value="Urease, subunit C, domain 1"/>
    <property type="match status" value="1"/>
</dbReference>
<evidence type="ECO:0000259" key="1">
    <source>
        <dbReference type="Pfam" id="PF07969"/>
    </source>
</evidence>
<dbReference type="PIRSF" id="PIRSF038971">
    <property type="entry name" value="PhnM"/>
    <property type="match status" value="1"/>
</dbReference>
<dbReference type="SUPFAM" id="SSF51338">
    <property type="entry name" value="Composite domain of metallo-dependent hydrolases"/>
    <property type="match status" value="1"/>
</dbReference>
<proteinExistence type="predicted"/>
<dbReference type="EMBL" id="JASNJE010000008">
    <property type="protein sequence ID" value="MDK3073186.1"/>
    <property type="molecule type" value="Genomic_DNA"/>
</dbReference>
<feature type="domain" description="Amidohydrolase 3" evidence="1">
    <location>
        <begin position="70"/>
        <end position="357"/>
    </location>
</feature>
<dbReference type="NCBIfam" id="NF011987">
    <property type="entry name" value="PRK15446.2-3"/>
    <property type="match status" value="1"/>
</dbReference>
<evidence type="ECO:0000313" key="2">
    <source>
        <dbReference type="EMBL" id="MDK3073186.1"/>
    </source>
</evidence>
<accession>A0ABT7FDJ2</accession>
<dbReference type="PANTHER" id="PTHR43135:SF3">
    <property type="entry name" value="ALPHA-D-RIBOSE 1-METHYLPHOSPHONATE 5-TRIPHOSPHATE DIPHOSPHATASE"/>
    <property type="match status" value="1"/>
</dbReference>
<gene>
    <name evidence="2" type="ORF">QO034_08710</name>
</gene>
<dbReference type="InterPro" id="IPR013108">
    <property type="entry name" value="Amidohydro_3"/>
</dbReference>
<dbReference type="SUPFAM" id="SSF51556">
    <property type="entry name" value="Metallo-dependent hydrolases"/>
    <property type="match status" value="1"/>
</dbReference>
<dbReference type="InterPro" id="IPR032466">
    <property type="entry name" value="Metal_Hydrolase"/>
</dbReference>
<dbReference type="Pfam" id="PF07969">
    <property type="entry name" value="Amidohydro_3"/>
    <property type="match status" value="1"/>
</dbReference>
<dbReference type="Proteomes" id="UP001227126">
    <property type="component" value="Unassembled WGS sequence"/>
</dbReference>
<name>A0ABT7FDJ2_9RHOB</name>
<dbReference type="Gene3D" id="3.20.20.140">
    <property type="entry name" value="Metal-dependent hydrolases"/>
    <property type="match status" value="1"/>
</dbReference>
<keyword evidence="3" id="KW-1185">Reference proteome</keyword>
<dbReference type="InterPro" id="IPR051781">
    <property type="entry name" value="Metallo-dep_Hydrolase"/>
</dbReference>
<dbReference type="PANTHER" id="PTHR43135">
    <property type="entry name" value="ALPHA-D-RIBOSE 1-METHYLPHOSPHONATE 5-TRIPHOSPHATE DIPHOSPHATASE"/>
    <property type="match status" value="1"/>
</dbReference>
<evidence type="ECO:0000313" key="3">
    <source>
        <dbReference type="Proteomes" id="UP001227126"/>
    </source>
</evidence>
<sequence>MTGLSLDLCGAEVLLPEGFARRRLSLADGAIVADTVGRRVDLSGYLVLPGLVDLHGDAFERHLAPRRGAMKQMTEGVIAAEAELAANGITTAVLAQFYSWEGGLRSPDYAGRVFDAIRQVQSDVVTDLIPQLRFETHMLDDYADLPDRIATWAVPYLVFNDHLPHDRLAAGKRPPRLTGQALKAGRNPDRHFQMMLDLHGRGDEVPGALAELTRMLAAAGVRLGSHDDRTAAERTAWRALGVPIAEFPETPEAAEAARAGGDAIILGAPNVVRGGSHKGNASALDLIAMGLCDALASDYHYPSLRRAALMLSRSGLCDLAGAWQLVSSGPAQVFGLTDRGSLAPGRRADIVILEQGTHRVAATMGQGRISYMNGGIADRFLDRIQGGAASQAR</sequence>
<protein>
    <submittedName>
        <fullName evidence="2">Alpha-D-ribose 1-methylphosphonate 5-triphosphate diphosphatase</fullName>
    </submittedName>
</protein>
<dbReference type="RefSeq" id="WP_284485128.1">
    <property type="nucleotide sequence ID" value="NZ_JASNJE010000008.1"/>
</dbReference>
<reference evidence="2 3" key="1">
    <citation type="submission" date="2023-05" db="EMBL/GenBank/DDBJ databases">
        <title>Sedimentitalea sp. nov. JM2-8.</title>
        <authorList>
            <person name="Huang J."/>
        </authorList>
    </citation>
    <scope>NUCLEOTIDE SEQUENCE [LARGE SCALE GENOMIC DNA]</scope>
    <source>
        <strain evidence="2 3">JM2-8</strain>
    </source>
</reference>
<dbReference type="InterPro" id="IPR011059">
    <property type="entry name" value="Metal-dep_hydrolase_composite"/>
</dbReference>
<organism evidence="2 3">
    <name type="scientific">Sedimentitalea xiamensis</name>
    <dbReference type="NCBI Taxonomy" id="3050037"/>
    <lineage>
        <taxon>Bacteria</taxon>
        <taxon>Pseudomonadati</taxon>
        <taxon>Pseudomonadota</taxon>
        <taxon>Alphaproteobacteria</taxon>
        <taxon>Rhodobacterales</taxon>
        <taxon>Paracoccaceae</taxon>
        <taxon>Sedimentitalea</taxon>
    </lineage>
</organism>
<comment type="caution">
    <text evidence="2">The sequence shown here is derived from an EMBL/GenBank/DDBJ whole genome shotgun (WGS) entry which is preliminary data.</text>
</comment>